<dbReference type="PANTHER" id="PTHR40619:SF3">
    <property type="entry name" value="FUNGAL STAND N-TERMINAL GOODBYE DOMAIN-CONTAINING PROTEIN"/>
    <property type="match status" value="1"/>
</dbReference>
<comment type="caution">
    <text evidence="3">The sequence shown here is derived from an EMBL/GenBank/DDBJ whole genome shotgun (WGS) entry which is preliminary data.</text>
</comment>
<keyword evidence="4" id="KW-1185">Reference proteome</keyword>
<proteinExistence type="predicted"/>
<accession>A0AA39WYU4</accession>
<feature type="domain" description="Nephrocystin 3-like N-terminal" evidence="2">
    <location>
        <begin position="379"/>
        <end position="529"/>
    </location>
</feature>
<dbReference type="PANTHER" id="PTHR40619">
    <property type="entry name" value="FUNGAL STAND N-TERMINAL GOODBYE DOMAIN-CONTAINING PROTEIN"/>
    <property type="match status" value="1"/>
</dbReference>
<organism evidence="3 4">
    <name type="scientific">Immersiella caudata</name>
    <dbReference type="NCBI Taxonomy" id="314043"/>
    <lineage>
        <taxon>Eukaryota</taxon>
        <taxon>Fungi</taxon>
        <taxon>Dikarya</taxon>
        <taxon>Ascomycota</taxon>
        <taxon>Pezizomycotina</taxon>
        <taxon>Sordariomycetes</taxon>
        <taxon>Sordariomycetidae</taxon>
        <taxon>Sordariales</taxon>
        <taxon>Lasiosphaeriaceae</taxon>
        <taxon>Immersiella</taxon>
    </lineage>
</organism>
<reference evidence="3" key="1">
    <citation type="submission" date="2023-06" db="EMBL/GenBank/DDBJ databases">
        <title>Genome-scale phylogeny and comparative genomics of the fungal order Sordariales.</title>
        <authorList>
            <consortium name="Lawrence Berkeley National Laboratory"/>
            <person name="Hensen N."/>
            <person name="Bonometti L."/>
            <person name="Westerberg I."/>
            <person name="Brannstrom I.O."/>
            <person name="Guillou S."/>
            <person name="Cros-Aarteil S."/>
            <person name="Calhoun S."/>
            <person name="Haridas S."/>
            <person name="Kuo A."/>
            <person name="Mondo S."/>
            <person name="Pangilinan J."/>
            <person name="Riley R."/>
            <person name="Labutti K."/>
            <person name="Andreopoulos B."/>
            <person name="Lipzen A."/>
            <person name="Chen C."/>
            <person name="Yanf M."/>
            <person name="Daum C."/>
            <person name="Ng V."/>
            <person name="Clum A."/>
            <person name="Steindorff A."/>
            <person name="Ohm R."/>
            <person name="Martin F."/>
            <person name="Silar P."/>
            <person name="Natvig D."/>
            <person name="Lalanne C."/>
            <person name="Gautier V."/>
            <person name="Ament-Velasquez S.L."/>
            <person name="Kruys A."/>
            <person name="Hutchinson M.I."/>
            <person name="Powell A.J."/>
            <person name="Barry K."/>
            <person name="Miller A.N."/>
            <person name="Grigoriev I.V."/>
            <person name="Debuchy R."/>
            <person name="Gladieux P."/>
            <person name="Thoren M.H."/>
            <person name="Johannesson H."/>
        </authorList>
    </citation>
    <scope>NUCLEOTIDE SEQUENCE</scope>
    <source>
        <strain evidence="3">CBS 606.72</strain>
    </source>
</reference>
<name>A0AA39WYU4_9PEZI</name>
<evidence type="ECO:0000313" key="4">
    <source>
        <dbReference type="Proteomes" id="UP001175000"/>
    </source>
</evidence>
<keyword evidence="1" id="KW-0677">Repeat</keyword>
<gene>
    <name evidence="3" type="ORF">B0T14DRAFT_565417</name>
</gene>
<evidence type="ECO:0000259" key="2">
    <source>
        <dbReference type="Pfam" id="PF24883"/>
    </source>
</evidence>
<sequence>MATTGQAVQRANNNTAQALVPISGQQVTRLAQTSIDVPNDASLLHRTNSWDEVLDSIEAARDEYERKMGKSRLRAIPRNQVVVTTLQGLTEMIPEQDGLSILRGGLKHIFGLLHKRIENQEQIFQAFEDIPLTFSKACETCQSYPRDEALRNSVLDLYQVLKEEIPKLTDILLRRHKGSLPSRIFKQHPQNEARVISDSVGSVTRASARVTDRVETLLGKSVVATLHETESINTNVRQVGMGVKLIHDRQLEAEQRFITQEQRYSEDLNALAGAFDAKIEHATRRLTAEFRSVQAGLLPFPGEPLGYIALADVNLFLSLCAAPPLPLPHPLLLPPANQTYSHKQLFQLAGLPDSTNLDCDLNEIRKLKAQLSTDIIGRSTWLMVTDRFRKWLDFSNGQSDLVLVEGNFDAALQGKLSSLSVFCGSFIEARKAPNFLVLYHFCGLHSHISDPLSGPGGMVGGLISQLLRWHESFGTSLTITLSDPQYGELGSHQLRSLLALFRELVQQTPTGMTLYCLVDGISEFETTNHNWESELCDAVGSLQTIVNDLSRISASGPAFKVLLTAAQRSITVSRQINVDDQIALSSSKVLPPSLSASYEEDFLATMADPPT</sequence>
<evidence type="ECO:0000313" key="3">
    <source>
        <dbReference type="EMBL" id="KAK0624115.1"/>
    </source>
</evidence>
<dbReference type="Pfam" id="PF24883">
    <property type="entry name" value="NPHP3_N"/>
    <property type="match status" value="1"/>
</dbReference>
<dbReference type="Proteomes" id="UP001175000">
    <property type="component" value="Unassembled WGS sequence"/>
</dbReference>
<protein>
    <recommendedName>
        <fullName evidence="2">Nephrocystin 3-like N-terminal domain-containing protein</fullName>
    </recommendedName>
</protein>
<dbReference type="EMBL" id="JAULSU010000003">
    <property type="protein sequence ID" value="KAK0624115.1"/>
    <property type="molecule type" value="Genomic_DNA"/>
</dbReference>
<dbReference type="InterPro" id="IPR056884">
    <property type="entry name" value="NPHP3-like_N"/>
</dbReference>
<evidence type="ECO:0000256" key="1">
    <source>
        <dbReference type="ARBA" id="ARBA00022737"/>
    </source>
</evidence>
<dbReference type="AlphaFoldDB" id="A0AA39WYU4"/>